<keyword evidence="3" id="KW-0862">Zinc</keyword>
<dbReference type="EMBL" id="OX465086">
    <property type="protein sequence ID" value="CAI9262308.1"/>
    <property type="molecule type" value="Genomic_DNA"/>
</dbReference>
<keyword evidence="1" id="KW-0479">Metal-binding</keyword>
<keyword evidence="2 4" id="KW-0863">Zinc-finger</keyword>
<feature type="transmembrane region" description="Helical" evidence="5">
    <location>
        <begin position="172"/>
        <end position="192"/>
    </location>
</feature>
<dbReference type="PANTHER" id="PTHR33248">
    <property type="entry name" value="ZINC ION-BINDING PROTEIN"/>
    <property type="match status" value="1"/>
</dbReference>
<keyword evidence="5" id="KW-1133">Transmembrane helix</keyword>
<keyword evidence="5" id="KW-0472">Membrane</keyword>
<proteinExistence type="predicted"/>
<evidence type="ECO:0000256" key="3">
    <source>
        <dbReference type="ARBA" id="ARBA00022833"/>
    </source>
</evidence>
<protein>
    <recommendedName>
        <fullName evidence="6">GRF-type domain-containing protein</fullName>
    </recommendedName>
</protein>
<dbReference type="InterPro" id="IPR010666">
    <property type="entry name" value="Znf_GRF"/>
</dbReference>
<keyword evidence="8" id="KW-1185">Reference proteome</keyword>
<dbReference type="GO" id="GO:0008270">
    <property type="term" value="F:zinc ion binding"/>
    <property type="evidence" value="ECO:0007669"/>
    <property type="project" value="UniProtKB-KW"/>
</dbReference>
<dbReference type="Proteomes" id="UP001177003">
    <property type="component" value="Chromosome 0"/>
</dbReference>
<accession>A0AA35Y905</accession>
<keyword evidence="5" id="KW-0812">Transmembrane</keyword>
<dbReference type="Pfam" id="PF06839">
    <property type="entry name" value="Zn_ribbon_GRF"/>
    <property type="match status" value="1"/>
</dbReference>
<reference evidence="7" key="1">
    <citation type="submission" date="2023-04" db="EMBL/GenBank/DDBJ databases">
        <authorList>
            <person name="Vijverberg K."/>
            <person name="Xiong W."/>
            <person name="Schranz E."/>
        </authorList>
    </citation>
    <scope>NUCLEOTIDE SEQUENCE</scope>
</reference>
<evidence type="ECO:0000259" key="6">
    <source>
        <dbReference type="PROSITE" id="PS51999"/>
    </source>
</evidence>
<dbReference type="PROSITE" id="PS51999">
    <property type="entry name" value="ZF_GRF"/>
    <property type="match status" value="1"/>
</dbReference>
<name>A0AA35Y905_LACSI</name>
<evidence type="ECO:0000256" key="4">
    <source>
        <dbReference type="PROSITE-ProRule" id="PRU01343"/>
    </source>
</evidence>
<sequence>MYVLTFASNPVSRFPRFQPVTPLQIRVLPLETHLPSPTSTFSDFFFHASNFFIASSSTGSTGLMTSGFQNVNVNFRNRNNPMVLCRCGVEASFSISWTDKNPGRKFRGCTNYKDPSRYCKFFMWLDPPLPSEDYKNLMYQMHLALVGMVDSSVRLEQVNVDQNRRLMLMMKLMFIMVMLFAVMLVTGTVLLVRL</sequence>
<evidence type="ECO:0000256" key="1">
    <source>
        <dbReference type="ARBA" id="ARBA00022723"/>
    </source>
</evidence>
<evidence type="ECO:0000256" key="5">
    <source>
        <dbReference type="SAM" id="Phobius"/>
    </source>
</evidence>
<dbReference type="AlphaFoldDB" id="A0AA35Y905"/>
<evidence type="ECO:0000313" key="8">
    <source>
        <dbReference type="Proteomes" id="UP001177003"/>
    </source>
</evidence>
<organism evidence="7 8">
    <name type="scientific">Lactuca saligna</name>
    <name type="common">Willowleaf lettuce</name>
    <dbReference type="NCBI Taxonomy" id="75948"/>
    <lineage>
        <taxon>Eukaryota</taxon>
        <taxon>Viridiplantae</taxon>
        <taxon>Streptophyta</taxon>
        <taxon>Embryophyta</taxon>
        <taxon>Tracheophyta</taxon>
        <taxon>Spermatophyta</taxon>
        <taxon>Magnoliopsida</taxon>
        <taxon>eudicotyledons</taxon>
        <taxon>Gunneridae</taxon>
        <taxon>Pentapetalae</taxon>
        <taxon>asterids</taxon>
        <taxon>campanulids</taxon>
        <taxon>Asterales</taxon>
        <taxon>Asteraceae</taxon>
        <taxon>Cichorioideae</taxon>
        <taxon>Cichorieae</taxon>
        <taxon>Lactucinae</taxon>
        <taxon>Lactuca</taxon>
    </lineage>
</organism>
<evidence type="ECO:0000313" key="7">
    <source>
        <dbReference type="EMBL" id="CAI9262308.1"/>
    </source>
</evidence>
<evidence type="ECO:0000256" key="2">
    <source>
        <dbReference type="ARBA" id="ARBA00022771"/>
    </source>
</evidence>
<feature type="domain" description="GRF-type" evidence="6">
    <location>
        <begin position="85"/>
        <end position="128"/>
    </location>
</feature>
<gene>
    <name evidence="7" type="ORF">LSALG_LOCUS3051</name>
</gene>